<comment type="caution">
    <text evidence="1">The sequence shown here is derived from an EMBL/GenBank/DDBJ whole genome shotgun (WGS) entry which is preliminary data.</text>
</comment>
<dbReference type="Gene3D" id="3.10.450.530">
    <property type="entry name" value="Ribonuclease toxin, BrnT, of type II toxin-antitoxin system"/>
    <property type="match status" value="1"/>
</dbReference>
<proteinExistence type="predicted"/>
<organism evidence="1 2">
    <name type="scientific">Candidatus Shapirobacteria bacterium CG10_big_fil_rev_8_21_14_0_10_38_14</name>
    <dbReference type="NCBI Taxonomy" id="1974483"/>
    <lineage>
        <taxon>Bacteria</taxon>
        <taxon>Candidatus Shapironibacteriota</taxon>
    </lineage>
</organism>
<gene>
    <name evidence="1" type="ORF">COU96_03280</name>
</gene>
<dbReference type="Proteomes" id="UP000229500">
    <property type="component" value="Unassembled WGS sequence"/>
</dbReference>
<dbReference type="AlphaFoldDB" id="A0A2M8L4M5"/>
<dbReference type="Pfam" id="PF04365">
    <property type="entry name" value="BrnT_toxin"/>
    <property type="match status" value="1"/>
</dbReference>
<reference evidence="2" key="1">
    <citation type="submission" date="2017-09" db="EMBL/GenBank/DDBJ databases">
        <title>Depth-based differentiation of microbial function through sediment-hosted aquifers and enrichment of novel symbionts in the deep terrestrial subsurface.</title>
        <authorList>
            <person name="Probst A.J."/>
            <person name="Ladd B."/>
            <person name="Jarett J.K."/>
            <person name="Geller-Mcgrath D.E."/>
            <person name="Sieber C.M.K."/>
            <person name="Emerson J.B."/>
            <person name="Anantharaman K."/>
            <person name="Thomas B.C."/>
            <person name="Malmstrom R."/>
            <person name="Stieglmeier M."/>
            <person name="Klingl A."/>
            <person name="Woyke T."/>
            <person name="Ryan C.M."/>
            <person name="Banfield J.F."/>
        </authorList>
    </citation>
    <scope>NUCLEOTIDE SEQUENCE [LARGE SCALE GENOMIC DNA]</scope>
</reference>
<protein>
    <recommendedName>
        <fullName evidence="3">BrnT family toxin</fullName>
    </recommendedName>
</protein>
<accession>A0A2M8L4M5</accession>
<dbReference type="EMBL" id="PFEL01000123">
    <property type="protein sequence ID" value="PJE68524.1"/>
    <property type="molecule type" value="Genomic_DNA"/>
</dbReference>
<sequence>MFTIKEPKGFIWDKGNKDKNWLKHKVTNEECEEIFFDKNKKIFKDKLHSKREERFRIAGKTKKGRLLFVVFTIRRAKVRIISARDINKKEVYLYEKKA</sequence>
<evidence type="ECO:0000313" key="1">
    <source>
        <dbReference type="EMBL" id="PJE68524.1"/>
    </source>
</evidence>
<evidence type="ECO:0008006" key="3">
    <source>
        <dbReference type="Google" id="ProtNLM"/>
    </source>
</evidence>
<dbReference type="InterPro" id="IPR007460">
    <property type="entry name" value="BrnT_toxin"/>
</dbReference>
<name>A0A2M8L4M5_9BACT</name>
<dbReference type="InterPro" id="IPR038573">
    <property type="entry name" value="BrnT_sf"/>
</dbReference>
<evidence type="ECO:0000313" key="2">
    <source>
        <dbReference type="Proteomes" id="UP000229500"/>
    </source>
</evidence>